<dbReference type="EMBL" id="BDQF01000237">
    <property type="protein sequence ID" value="GAW84326.1"/>
    <property type="molecule type" value="Genomic_DNA"/>
</dbReference>
<proteinExistence type="predicted"/>
<organism evidence="2 3">
    <name type="scientific">Plasmodium gonderi</name>
    <dbReference type="NCBI Taxonomy" id="77519"/>
    <lineage>
        <taxon>Eukaryota</taxon>
        <taxon>Sar</taxon>
        <taxon>Alveolata</taxon>
        <taxon>Apicomplexa</taxon>
        <taxon>Aconoidasida</taxon>
        <taxon>Haemosporida</taxon>
        <taxon>Plasmodiidae</taxon>
        <taxon>Plasmodium</taxon>
        <taxon>Plasmodium (Plasmodium)</taxon>
    </lineage>
</organism>
<keyword evidence="3" id="KW-1185">Reference proteome</keyword>
<reference evidence="3" key="1">
    <citation type="submission" date="2017-04" db="EMBL/GenBank/DDBJ databases">
        <title>Plasmodium gonderi genome.</title>
        <authorList>
            <person name="Arisue N."/>
            <person name="Honma H."/>
            <person name="Kawai S."/>
            <person name="Tougan T."/>
            <person name="Tanabe K."/>
            <person name="Horii T."/>
        </authorList>
    </citation>
    <scope>NUCLEOTIDE SEQUENCE [LARGE SCALE GENOMIC DNA]</scope>
    <source>
        <strain evidence="3">ATCC 30045</strain>
    </source>
</reference>
<keyword evidence="1" id="KW-0472">Membrane</keyword>
<gene>
    <name evidence="2" type="ORF">PGO_002350</name>
</gene>
<dbReference type="Proteomes" id="UP000195521">
    <property type="component" value="Unassembled WGS sequence"/>
</dbReference>
<sequence>MGKSFYTLVSLFPIYSNIMDKFKNMSPSSVWQEACSDEKNGISINTTTCYQTFLFLSELQSMNHETLIEAGCNYLYYWLENNSGGTYYNQENTNLFYKFLTVYGKSLLKIPHKCKAHNVFITMSDSIILKLIDDMYTEYNSLNWRKMYEMGENILMNFYSKADLFISQYNEHIETNEMASSEIRGIPVSEKENSCKTNILFPIVVTFVVTTLSSILLFIFFKFTAFGPSLIYKIFRKRDYLSNIHGKRNELQHSVISECTLNNTRYNVLYNCD</sequence>
<accession>A0A1Y1JP17</accession>
<name>A0A1Y1JP17_PLAGO</name>
<comment type="caution">
    <text evidence="2">The sequence shown here is derived from an EMBL/GenBank/DDBJ whole genome shotgun (WGS) entry which is preliminary data.</text>
</comment>
<dbReference type="RefSeq" id="XP_028546915.1">
    <property type="nucleotide sequence ID" value="XM_028691114.1"/>
</dbReference>
<dbReference type="AlphaFoldDB" id="A0A1Y1JP17"/>
<evidence type="ECO:0000313" key="2">
    <source>
        <dbReference type="EMBL" id="GAW84326.1"/>
    </source>
</evidence>
<dbReference type="GeneID" id="39745134"/>
<evidence type="ECO:0000256" key="1">
    <source>
        <dbReference type="SAM" id="Phobius"/>
    </source>
</evidence>
<keyword evidence="1" id="KW-1133">Transmembrane helix</keyword>
<keyword evidence="1" id="KW-0812">Transmembrane</keyword>
<evidence type="ECO:0000313" key="3">
    <source>
        <dbReference type="Proteomes" id="UP000195521"/>
    </source>
</evidence>
<protein>
    <submittedName>
        <fullName evidence="2">Variable surface protein</fullName>
    </submittedName>
</protein>
<feature type="transmembrane region" description="Helical" evidence="1">
    <location>
        <begin position="199"/>
        <end position="221"/>
    </location>
</feature>